<evidence type="ECO:0000313" key="1">
    <source>
        <dbReference type="EMBL" id="TCS93156.1"/>
    </source>
</evidence>
<dbReference type="OrthoDB" id="2991134at2"/>
<evidence type="ECO:0000313" key="2">
    <source>
        <dbReference type="Proteomes" id="UP000294937"/>
    </source>
</evidence>
<sequence>MVDLVLRRANVSGRRVKIIYLNQNNQITQRWIKIFSMNEEKVKAYCYLRQAPRWFDRHQILAAE</sequence>
<dbReference type="Proteomes" id="UP000294937">
    <property type="component" value="Unassembled WGS sequence"/>
</dbReference>
<keyword evidence="2" id="KW-1185">Reference proteome</keyword>
<dbReference type="EMBL" id="SMAG01000009">
    <property type="protein sequence ID" value="TCS93156.1"/>
    <property type="molecule type" value="Genomic_DNA"/>
</dbReference>
<gene>
    <name evidence="1" type="ORF">EDD58_10998</name>
</gene>
<reference evidence="1 2" key="1">
    <citation type="submission" date="2019-03" db="EMBL/GenBank/DDBJ databases">
        <title>Genomic Encyclopedia of Type Strains, Phase IV (KMG-IV): sequencing the most valuable type-strain genomes for metagenomic binning, comparative biology and taxonomic classification.</title>
        <authorList>
            <person name="Goeker M."/>
        </authorList>
    </citation>
    <scope>NUCLEOTIDE SEQUENCE [LARGE SCALE GENOMIC DNA]</scope>
    <source>
        <strain evidence="1 2">DSM 45707</strain>
    </source>
</reference>
<accession>A0A4R3L6I7</accession>
<evidence type="ECO:0008006" key="3">
    <source>
        <dbReference type="Google" id="ProtNLM"/>
    </source>
</evidence>
<dbReference type="AlphaFoldDB" id="A0A4R3L6I7"/>
<organism evidence="1 2">
    <name type="scientific">Hazenella coriacea</name>
    <dbReference type="NCBI Taxonomy" id="1179467"/>
    <lineage>
        <taxon>Bacteria</taxon>
        <taxon>Bacillati</taxon>
        <taxon>Bacillota</taxon>
        <taxon>Bacilli</taxon>
        <taxon>Bacillales</taxon>
        <taxon>Thermoactinomycetaceae</taxon>
        <taxon>Hazenella</taxon>
    </lineage>
</organism>
<comment type="caution">
    <text evidence="1">The sequence shown here is derived from an EMBL/GenBank/DDBJ whole genome shotgun (WGS) entry which is preliminary data.</text>
</comment>
<name>A0A4R3L6I7_9BACL</name>
<dbReference type="RefSeq" id="WP_131926306.1">
    <property type="nucleotide sequence ID" value="NZ_SMAG01000009.1"/>
</dbReference>
<proteinExistence type="predicted"/>
<protein>
    <recommendedName>
        <fullName evidence="3">WYL domain-containing protein</fullName>
    </recommendedName>
</protein>